<keyword evidence="7" id="KW-1185">Reference proteome</keyword>
<dbReference type="GO" id="GO:0035539">
    <property type="term" value="F:8-oxo-7,8-dihydrodeoxyguanosine triphosphate pyrophosphatase activity"/>
    <property type="evidence" value="ECO:0007669"/>
    <property type="project" value="TreeGrafter"/>
</dbReference>
<dbReference type="STRING" id="1304284.L21TH_1077"/>
<keyword evidence="3" id="KW-0479">Metal-binding</keyword>
<dbReference type="SUPFAM" id="SSF55811">
    <property type="entry name" value="Nudix"/>
    <property type="match status" value="1"/>
</dbReference>
<dbReference type="eggNOG" id="COG1051">
    <property type="taxonomic scope" value="Bacteria"/>
</dbReference>
<dbReference type="GO" id="GO:0046872">
    <property type="term" value="F:metal ion binding"/>
    <property type="evidence" value="ECO:0007669"/>
    <property type="project" value="UniProtKB-KW"/>
</dbReference>
<reference evidence="6 7" key="1">
    <citation type="journal article" date="2015" name="Geomicrobiol. J.">
        <title>Caldisalinibacter kiritimatiensis gen. nov., sp. nov., a moderately thermohalophilic thiosulfate-reducing bacterium from a hypersaline microbial mat.</title>
        <authorList>
            <person name="Ben Hania W."/>
            <person name="Joseph M."/>
            <person name="Fiebig A."/>
            <person name="Bunk B."/>
            <person name="Klenk H.-P."/>
            <person name="Fardeau M.-L."/>
            <person name="Spring S."/>
        </authorList>
    </citation>
    <scope>NUCLEOTIDE SEQUENCE [LARGE SCALE GENOMIC DNA]</scope>
    <source>
        <strain evidence="6 7">L21-TH-D2</strain>
    </source>
</reference>
<protein>
    <submittedName>
        <fullName evidence="6">Mutator MutT protein</fullName>
    </submittedName>
</protein>
<organism evidence="6 7">
    <name type="scientific">Caldisalinibacter kiritimatiensis</name>
    <dbReference type="NCBI Taxonomy" id="1304284"/>
    <lineage>
        <taxon>Bacteria</taxon>
        <taxon>Bacillati</taxon>
        <taxon>Bacillota</taxon>
        <taxon>Tissierellia</taxon>
        <taxon>Tissierellales</taxon>
        <taxon>Thermohalobacteraceae</taxon>
        <taxon>Caldisalinibacter</taxon>
    </lineage>
</organism>
<comment type="similarity">
    <text evidence="2">Belongs to the Nudix hydrolase family.</text>
</comment>
<dbReference type="PANTHER" id="PTHR47707">
    <property type="entry name" value="8-OXO-DGTP DIPHOSPHATASE"/>
    <property type="match status" value="1"/>
</dbReference>
<dbReference type="InterPro" id="IPR015797">
    <property type="entry name" value="NUDIX_hydrolase-like_dom_sf"/>
</dbReference>
<gene>
    <name evidence="6" type="ORF">L21TH_1077</name>
</gene>
<evidence type="ECO:0000256" key="3">
    <source>
        <dbReference type="ARBA" id="ARBA00022723"/>
    </source>
</evidence>
<comment type="cofactor">
    <cofactor evidence="1">
        <name>Mg(2+)</name>
        <dbReference type="ChEBI" id="CHEBI:18420"/>
    </cofactor>
</comment>
<dbReference type="Proteomes" id="UP000013378">
    <property type="component" value="Unassembled WGS sequence"/>
</dbReference>
<dbReference type="GO" id="GO:0044716">
    <property type="term" value="F:8-oxo-GDP phosphatase activity"/>
    <property type="evidence" value="ECO:0007669"/>
    <property type="project" value="TreeGrafter"/>
</dbReference>
<proteinExistence type="inferred from homology"/>
<dbReference type="InterPro" id="IPR047127">
    <property type="entry name" value="MutT-like"/>
</dbReference>
<evidence type="ECO:0000256" key="2">
    <source>
        <dbReference type="ARBA" id="ARBA00005582"/>
    </source>
</evidence>
<evidence type="ECO:0000313" key="7">
    <source>
        <dbReference type="Proteomes" id="UP000013378"/>
    </source>
</evidence>
<dbReference type="Gene3D" id="3.90.79.10">
    <property type="entry name" value="Nucleoside Triphosphate Pyrophosphohydrolase"/>
    <property type="match status" value="1"/>
</dbReference>
<keyword evidence="4" id="KW-0378">Hydrolase</keyword>
<sequence>MKREIIEELGIEIEVEDVFDVVYHRYEYITILLLCYIAKYISGEPKAIDCNDFRWIDIKELNKYNLANADIQIKNKLLKKGLPKF</sequence>
<accession>R1CW62</accession>
<comment type="caution">
    <text evidence="6">The sequence shown here is derived from an EMBL/GenBank/DDBJ whole genome shotgun (WGS) entry which is preliminary data.</text>
</comment>
<dbReference type="AlphaFoldDB" id="R1CW62"/>
<evidence type="ECO:0000256" key="4">
    <source>
        <dbReference type="ARBA" id="ARBA00022801"/>
    </source>
</evidence>
<evidence type="ECO:0000313" key="6">
    <source>
        <dbReference type="EMBL" id="EOD00874.1"/>
    </source>
</evidence>
<dbReference type="RefSeq" id="WP_006311151.1">
    <property type="nucleotide sequence ID" value="NZ_ARZA01000109.1"/>
</dbReference>
<dbReference type="GO" id="GO:0044715">
    <property type="term" value="F:8-oxo-dGDP phosphatase activity"/>
    <property type="evidence" value="ECO:0007669"/>
    <property type="project" value="TreeGrafter"/>
</dbReference>
<evidence type="ECO:0000256" key="1">
    <source>
        <dbReference type="ARBA" id="ARBA00001946"/>
    </source>
</evidence>
<evidence type="ECO:0000256" key="5">
    <source>
        <dbReference type="ARBA" id="ARBA00022842"/>
    </source>
</evidence>
<dbReference type="GO" id="GO:0006281">
    <property type="term" value="P:DNA repair"/>
    <property type="evidence" value="ECO:0007669"/>
    <property type="project" value="InterPro"/>
</dbReference>
<dbReference type="PANTHER" id="PTHR47707:SF1">
    <property type="entry name" value="NUDIX HYDROLASE FAMILY PROTEIN"/>
    <property type="match status" value="1"/>
</dbReference>
<keyword evidence="5" id="KW-0460">Magnesium</keyword>
<name>R1CW62_9FIRM</name>
<dbReference type="GO" id="GO:0008413">
    <property type="term" value="F:8-oxo-7,8-dihydroguanosine triphosphate pyrophosphatase activity"/>
    <property type="evidence" value="ECO:0007669"/>
    <property type="project" value="TreeGrafter"/>
</dbReference>
<dbReference type="EMBL" id="ARZA01000109">
    <property type="protein sequence ID" value="EOD00874.1"/>
    <property type="molecule type" value="Genomic_DNA"/>
</dbReference>